<evidence type="ECO:0000313" key="3">
    <source>
        <dbReference type="Proteomes" id="UP000287033"/>
    </source>
</evidence>
<protein>
    <submittedName>
        <fullName evidence="2">Uncharacterized protein</fullName>
    </submittedName>
</protein>
<accession>A0A401S184</accession>
<evidence type="ECO:0000256" key="1">
    <source>
        <dbReference type="SAM" id="MobiDB-lite"/>
    </source>
</evidence>
<feature type="compositionally biased region" description="Low complexity" evidence="1">
    <location>
        <begin position="47"/>
        <end position="56"/>
    </location>
</feature>
<comment type="caution">
    <text evidence="2">The sequence shown here is derived from an EMBL/GenBank/DDBJ whole genome shotgun (WGS) entry which is preliminary data.</text>
</comment>
<keyword evidence="3" id="KW-1185">Reference proteome</keyword>
<proteinExistence type="predicted"/>
<name>A0A401S184_CHIPU</name>
<evidence type="ECO:0000313" key="2">
    <source>
        <dbReference type="EMBL" id="GCC24138.1"/>
    </source>
</evidence>
<reference evidence="2 3" key="1">
    <citation type="journal article" date="2018" name="Nat. Ecol. Evol.">
        <title>Shark genomes provide insights into elasmobranch evolution and the origin of vertebrates.</title>
        <authorList>
            <person name="Hara Y"/>
            <person name="Yamaguchi K"/>
            <person name="Onimaru K"/>
            <person name="Kadota M"/>
            <person name="Koyanagi M"/>
            <person name="Keeley SD"/>
            <person name="Tatsumi K"/>
            <person name="Tanaka K"/>
            <person name="Motone F"/>
            <person name="Kageyama Y"/>
            <person name="Nozu R"/>
            <person name="Adachi N"/>
            <person name="Nishimura O"/>
            <person name="Nakagawa R"/>
            <person name="Tanegashima C"/>
            <person name="Kiyatake I"/>
            <person name="Matsumoto R"/>
            <person name="Murakumo K"/>
            <person name="Nishida K"/>
            <person name="Terakita A"/>
            <person name="Kuratani S"/>
            <person name="Sato K"/>
            <person name="Hyodo S Kuraku.S."/>
        </authorList>
    </citation>
    <scope>NUCLEOTIDE SEQUENCE [LARGE SCALE GENOMIC DNA]</scope>
</reference>
<feature type="region of interest" description="Disordered" evidence="1">
    <location>
        <begin position="1"/>
        <end position="85"/>
    </location>
</feature>
<dbReference type="Proteomes" id="UP000287033">
    <property type="component" value="Unassembled WGS sequence"/>
</dbReference>
<sequence>MKSIQRSQGVKGRNGRSSSSAFGAWSSGLGRTTRSCRRPLSPPPNQPTNQPNTVGQPGAGRAGGCAAAVTLGPPRPQATNRSSRLIGTSCGNSDFLFPGTLLSSLPALGEH</sequence>
<gene>
    <name evidence="2" type="ORF">chiPu_0002538</name>
</gene>
<organism evidence="2 3">
    <name type="scientific">Chiloscyllium punctatum</name>
    <name type="common">Brownbanded bambooshark</name>
    <name type="synonym">Hemiscyllium punctatum</name>
    <dbReference type="NCBI Taxonomy" id="137246"/>
    <lineage>
        <taxon>Eukaryota</taxon>
        <taxon>Metazoa</taxon>
        <taxon>Chordata</taxon>
        <taxon>Craniata</taxon>
        <taxon>Vertebrata</taxon>
        <taxon>Chondrichthyes</taxon>
        <taxon>Elasmobranchii</taxon>
        <taxon>Galeomorphii</taxon>
        <taxon>Galeoidea</taxon>
        <taxon>Orectolobiformes</taxon>
        <taxon>Hemiscylliidae</taxon>
        <taxon>Chiloscyllium</taxon>
    </lineage>
</organism>
<feature type="compositionally biased region" description="Low complexity" evidence="1">
    <location>
        <begin position="15"/>
        <end position="30"/>
    </location>
</feature>
<dbReference type="EMBL" id="BEZZ01000048">
    <property type="protein sequence ID" value="GCC24138.1"/>
    <property type="molecule type" value="Genomic_DNA"/>
</dbReference>
<dbReference type="AlphaFoldDB" id="A0A401S184"/>